<feature type="non-terminal residue" evidence="2">
    <location>
        <position position="1"/>
    </location>
</feature>
<organism evidence="2 3">
    <name type="scientific">Lymnaea stagnalis</name>
    <name type="common">Great pond snail</name>
    <name type="synonym">Helix stagnalis</name>
    <dbReference type="NCBI Taxonomy" id="6523"/>
    <lineage>
        <taxon>Eukaryota</taxon>
        <taxon>Metazoa</taxon>
        <taxon>Spiralia</taxon>
        <taxon>Lophotrochozoa</taxon>
        <taxon>Mollusca</taxon>
        <taxon>Gastropoda</taxon>
        <taxon>Heterobranchia</taxon>
        <taxon>Euthyneura</taxon>
        <taxon>Panpulmonata</taxon>
        <taxon>Hygrophila</taxon>
        <taxon>Lymnaeoidea</taxon>
        <taxon>Lymnaeidae</taxon>
        <taxon>Lymnaea</taxon>
    </lineage>
</organism>
<evidence type="ECO:0000259" key="1">
    <source>
        <dbReference type="Pfam" id="PF16727"/>
    </source>
</evidence>
<dbReference type="Pfam" id="PF16727">
    <property type="entry name" value="REV1_C"/>
    <property type="match status" value="1"/>
</dbReference>
<evidence type="ECO:0000313" key="2">
    <source>
        <dbReference type="EMBL" id="CAL1536463.1"/>
    </source>
</evidence>
<reference evidence="2 3" key="1">
    <citation type="submission" date="2024-04" db="EMBL/GenBank/DDBJ databases">
        <authorList>
            <consortium name="Genoscope - CEA"/>
            <person name="William W."/>
        </authorList>
    </citation>
    <scope>NUCLEOTIDE SEQUENCE [LARGE SCALE GENOMIC DNA]</scope>
</reference>
<feature type="non-terminal residue" evidence="2">
    <location>
        <position position="82"/>
    </location>
</feature>
<comment type="caution">
    <text evidence="2">The sequence shown here is derived from an EMBL/GenBank/DDBJ whole genome shotgun (WGS) entry which is preliminary data.</text>
</comment>
<evidence type="ECO:0000313" key="3">
    <source>
        <dbReference type="Proteomes" id="UP001497497"/>
    </source>
</evidence>
<keyword evidence="3" id="KW-1185">Reference proteome</keyword>
<name>A0AAV2HQS2_LYMST</name>
<dbReference type="InterPro" id="IPR031991">
    <property type="entry name" value="Rev1_C"/>
</dbReference>
<dbReference type="EMBL" id="CAXITT010000230">
    <property type="protein sequence ID" value="CAL1536463.1"/>
    <property type="molecule type" value="Genomic_DNA"/>
</dbReference>
<dbReference type="Gene3D" id="1.20.58.1280">
    <property type="entry name" value="DNA repair protein Rev1, C-terminal domain"/>
    <property type="match status" value="1"/>
</dbReference>
<sequence>SNHFEEVSLCSAHDLDDVRHLLKEWLAAGSEPQPEDVQLVSDYFIRLVESENLEQAYCLLKFVKRKEANLKNSKWLDCLRNL</sequence>
<protein>
    <recommendedName>
        <fullName evidence="1">DNA repair protein Rev1 C-terminal domain-containing protein</fullName>
    </recommendedName>
</protein>
<proteinExistence type="predicted"/>
<dbReference type="AlphaFoldDB" id="A0AAV2HQS2"/>
<feature type="domain" description="DNA repair protein Rev1 C-terminal" evidence="1">
    <location>
        <begin position="17"/>
        <end position="80"/>
    </location>
</feature>
<gene>
    <name evidence="2" type="ORF">GSLYS_00010376001</name>
</gene>
<dbReference type="Proteomes" id="UP001497497">
    <property type="component" value="Unassembled WGS sequence"/>
</dbReference>
<accession>A0AAV2HQS2</accession>
<dbReference type="InterPro" id="IPR038401">
    <property type="entry name" value="Rev1_C_sf"/>
</dbReference>